<dbReference type="OrthoDB" id="429813at2759"/>
<dbReference type="GO" id="GO:0080019">
    <property type="term" value="F:alcohol-forming very long-chain fatty acyl-CoA reductase activity"/>
    <property type="evidence" value="ECO:0007669"/>
    <property type="project" value="InterPro"/>
</dbReference>
<keyword evidence="1" id="KW-0560">Oxidoreductase</keyword>
<dbReference type="STRING" id="93759.A0A1R3J2Y8"/>
<proteinExistence type="inferred from homology"/>
<dbReference type="PANTHER" id="PTHR11011:SF109">
    <property type="entry name" value="FATTY ACYL-COA REDUCTASE 1"/>
    <property type="match status" value="1"/>
</dbReference>
<protein>
    <recommendedName>
        <fullName evidence="1">Fatty acyl-CoA reductase</fullName>
        <ecNumber evidence="1">1.2.1.84</ecNumber>
    </recommendedName>
</protein>
<comment type="caution">
    <text evidence="3">The sequence shown here is derived from an EMBL/GenBank/DDBJ whole genome shotgun (WGS) entry which is preliminary data.</text>
</comment>
<dbReference type="InterPro" id="IPR013120">
    <property type="entry name" value="FAR_NAD-bd"/>
</dbReference>
<dbReference type="InterPro" id="IPR036291">
    <property type="entry name" value="NAD(P)-bd_dom_sf"/>
</dbReference>
<keyword evidence="1" id="KW-0521">NADP</keyword>
<dbReference type="Proteomes" id="UP000187203">
    <property type="component" value="Unassembled WGS sequence"/>
</dbReference>
<dbReference type="GO" id="GO:0035336">
    <property type="term" value="P:long-chain fatty-acyl-CoA metabolic process"/>
    <property type="evidence" value="ECO:0007669"/>
    <property type="project" value="TreeGrafter"/>
</dbReference>
<reference evidence="4" key="1">
    <citation type="submission" date="2013-09" db="EMBL/GenBank/DDBJ databases">
        <title>Corchorus olitorius genome sequencing.</title>
        <authorList>
            <person name="Alam M."/>
            <person name="Haque M.S."/>
            <person name="Islam M.S."/>
            <person name="Emdad E.M."/>
            <person name="Islam M.M."/>
            <person name="Ahmed B."/>
            <person name="Halim A."/>
            <person name="Hossen Q.M.M."/>
            <person name="Hossain M.Z."/>
            <person name="Ahmed R."/>
            <person name="Khan M.M."/>
            <person name="Islam R."/>
            <person name="Rashid M.M."/>
            <person name="Khan S.A."/>
            <person name="Rahman M.S."/>
            <person name="Alam M."/>
            <person name="Yahiya A.S."/>
            <person name="Khan M.S."/>
            <person name="Azam M.S."/>
            <person name="Haque T."/>
            <person name="Lashkar M.Z.H."/>
            <person name="Akhand A.I."/>
            <person name="Morshed G."/>
            <person name="Roy S."/>
            <person name="Uddin K.S."/>
            <person name="Rabeya T."/>
            <person name="Hossain A.S."/>
            <person name="Chowdhury A."/>
            <person name="Snigdha A.R."/>
            <person name="Mortoza M.S."/>
            <person name="Matin S.A."/>
            <person name="Hoque S.M.E."/>
            <person name="Islam M.K."/>
            <person name="Roy D.K."/>
            <person name="Haider R."/>
            <person name="Moosa M.M."/>
            <person name="Elias S.M."/>
            <person name="Hasan A.M."/>
            <person name="Jahan S."/>
            <person name="Shafiuddin M."/>
            <person name="Mahmood N."/>
            <person name="Shommy N.S."/>
        </authorList>
    </citation>
    <scope>NUCLEOTIDE SEQUENCE [LARGE SCALE GENOMIC DNA]</scope>
    <source>
        <strain evidence="4">cv. O-4</strain>
    </source>
</reference>
<keyword evidence="1" id="KW-0443">Lipid metabolism</keyword>
<evidence type="ECO:0000313" key="4">
    <source>
        <dbReference type="Proteomes" id="UP000187203"/>
    </source>
</evidence>
<name>A0A1R3J2Y8_9ROSI</name>
<evidence type="ECO:0000259" key="2">
    <source>
        <dbReference type="Pfam" id="PF07993"/>
    </source>
</evidence>
<evidence type="ECO:0000313" key="3">
    <source>
        <dbReference type="EMBL" id="OMO89126.1"/>
    </source>
</evidence>
<dbReference type="SUPFAM" id="SSF51735">
    <property type="entry name" value="NAD(P)-binding Rossmann-fold domains"/>
    <property type="match status" value="1"/>
</dbReference>
<dbReference type="InterPro" id="IPR026055">
    <property type="entry name" value="FAR"/>
</dbReference>
<dbReference type="PANTHER" id="PTHR11011">
    <property type="entry name" value="MALE STERILITY PROTEIN 2-RELATED"/>
    <property type="match status" value="1"/>
</dbReference>
<dbReference type="Pfam" id="PF07993">
    <property type="entry name" value="NAD_binding_4"/>
    <property type="match status" value="1"/>
</dbReference>
<comment type="similarity">
    <text evidence="1">Belongs to the fatty acyl-CoA reductase family.</text>
</comment>
<dbReference type="GO" id="GO:0010345">
    <property type="term" value="P:suberin biosynthetic process"/>
    <property type="evidence" value="ECO:0007669"/>
    <property type="project" value="TreeGrafter"/>
</dbReference>
<comment type="catalytic activity">
    <reaction evidence="1">
        <text>a long-chain fatty acyl-CoA + 2 NADPH + 2 H(+) = a long-chain primary fatty alcohol + 2 NADP(+) + CoA</text>
        <dbReference type="Rhea" id="RHEA:52716"/>
        <dbReference type="ChEBI" id="CHEBI:15378"/>
        <dbReference type="ChEBI" id="CHEBI:57287"/>
        <dbReference type="ChEBI" id="CHEBI:57783"/>
        <dbReference type="ChEBI" id="CHEBI:58349"/>
        <dbReference type="ChEBI" id="CHEBI:77396"/>
        <dbReference type="ChEBI" id="CHEBI:83139"/>
        <dbReference type="EC" id="1.2.1.84"/>
    </reaction>
</comment>
<dbReference type="GO" id="GO:0102965">
    <property type="term" value="F:alcohol-forming long-chain fatty acyl-CoA reductase activity"/>
    <property type="evidence" value="ECO:0007669"/>
    <property type="project" value="UniProtKB-EC"/>
</dbReference>
<organism evidence="3 4">
    <name type="scientific">Corchorus olitorius</name>
    <dbReference type="NCBI Taxonomy" id="93759"/>
    <lineage>
        <taxon>Eukaryota</taxon>
        <taxon>Viridiplantae</taxon>
        <taxon>Streptophyta</taxon>
        <taxon>Embryophyta</taxon>
        <taxon>Tracheophyta</taxon>
        <taxon>Spermatophyta</taxon>
        <taxon>Magnoliopsida</taxon>
        <taxon>eudicotyledons</taxon>
        <taxon>Gunneridae</taxon>
        <taxon>Pentapetalae</taxon>
        <taxon>rosids</taxon>
        <taxon>malvids</taxon>
        <taxon>Malvales</taxon>
        <taxon>Malvaceae</taxon>
        <taxon>Grewioideae</taxon>
        <taxon>Apeibeae</taxon>
        <taxon>Corchorus</taxon>
    </lineage>
</organism>
<keyword evidence="1" id="KW-0444">Lipid biosynthesis</keyword>
<sequence length="357" mass="40684">MDQLDNVAKFLQGKTIFVTGGTGFLAKIFVEKVLRLQPNVNKIYLLLRAPDAKSATKRLHSEVISTELFRILRDKWGSKFDHFISTKVIAVPGDISSLNLGVNESKLQEEMFKEIDIVVNSAATTDFIERYDVALGINTFGPFNVMSFAKKCDNIKLFLHVSTAYVCGEGTGLILEKPFQMDETLKKTCNKLDITEEKRLMEETLEELISQCASNEIPGDMVVNAMVVAMVLHHKNHHQTYDDDEANIYHVSSSLRNPLRFSDLHNIVYNYFTKNPWINKRNGQRIKVGKGTVLSTADRYFLYMNIKYVLPLKKLRMAAKEEGIDLSLFNFDSKTIDWDDYMMNVHIPGLSTHVIKS</sequence>
<dbReference type="AlphaFoldDB" id="A0A1R3J2Y8"/>
<keyword evidence="4" id="KW-1185">Reference proteome</keyword>
<dbReference type="EMBL" id="AWUE01016898">
    <property type="protein sequence ID" value="OMO89126.1"/>
    <property type="molecule type" value="Genomic_DNA"/>
</dbReference>
<comment type="function">
    <text evidence="1">Catalyzes the reduction of fatty acyl-CoA to fatty alcohols.</text>
</comment>
<dbReference type="Gene3D" id="3.40.50.720">
    <property type="entry name" value="NAD(P)-binding Rossmann-like Domain"/>
    <property type="match status" value="1"/>
</dbReference>
<evidence type="ECO:0000256" key="1">
    <source>
        <dbReference type="RuleBase" id="RU363097"/>
    </source>
</evidence>
<dbReference type="EC" id="1.2.1.84" evidence="1"/>
<accession>A0A1R3J2Y8</accession>
<gene>
    <name evidence="3" type="ORF">COLO4_19922</name>
</gene>
<feature type="domain" description="Thioester reductase (TE)" evidence="2">
    <location>
        <begin position="18"/>
        <end position="196"/>
    </location>
</feature>